<evidence type="ECO:0000256" key="3">
    <source>
        <dbReference type="SAM" id="MobiDB-lite"/>
    </source>
</evidence>
<evidence type="ECO:0000256" key="2">
    <source>
        <dbReference type="ARBA" id="ARBA00023306"/>
    </source>
</evidence>
<feature type="region of interest" description="Disordered" evidence="3">
    <location>
        <begin position="550"/>
        <end position="613"/>
    </location>
</feature>
<protein>
    <submittedName>
        <fullName evidence="4">Uncharacterized protein</fullName>
    </submittedName>
</protein>
<sequence length="613" mass="68984">MMLQKLLQLLRGDNGGLDQFLKTNPTLEEVFDLEDFDFSLQFKQEALLKYLGKEEMVVRLLDYALGDPEIAPPSSSQNRAEMSPFSTRPILSENMRRVQYKKKAKNVLSEGFHNVNETLTKPKFMKQLMTLVRREEDDIEKDVLFVVTTVLEGIMKTHLDEVEIELTGSGLMAECLTRFDSLSLGSLLAAYLSALGKREDKTRLIKFCHGNHIIPSILSHLSSPTSSPALISSSSYLLTTLATSFTPNSRLTLFDSLLTKDDYTQIGEILKNPHNISGFEAILSFLTEVVWETRPADKDDPEWELNPISKNIPLPNGLKEILSNLKFLRAAVEMDWIREWESHPRDIPVPAILKTRGNSVGKVRLLVVTFLSRLIQAGYGAFLDVMLVMSSLLPSLLPLFTISPTASTLHCHLYTLFSVALLSRSAHLRKYIIDDCDLPGFLAKHYQIERDRLVVVQASPSPTPFLYVDPVNGRKIAPKLSNAMSPILESSIPKTALRPQYMAQFVQLGVILNGLKSEEHVSTALEKTENWNDLYSEIVDEEIKRQSVTLGSSTTVRPLPTRNQFFDQNFDDQTDDLDIRIDDEDPGEDDEQPDDDSGGDGEYEAADDNKDDE</sequence>
<dbReference type="InterPro" id="IPR007587">
    <property type="entry name" value="SAPS"/>
</dbReference>
<dbReference type="PANTHER" id="PTHR12634:SF8">
    <property type="entry name" value="FIERY MOUNTAIN, ISOFORM D"/>
    <property type="match status" value="1"/>
</dbReference>
<organism evidence="4 5">
    <name type="scientific">Blattamonas nauphoetae</name>
    <dbReference type="NCBI Taxonomy" id="2049346"/>
    <lineage>
        <taxon>Eukaryota</taxon>
        <taxon>Metamonada</taxon>
        <taxon>Preaxostyla</taxon>
        <taxon>Oxymonadida</taxon>
        <taxon>Blattamonas</taxon>
    </lineage>
</organism>
<proteinExistence type="inferred from homology"/>
<keyword evidence="5" id="KW-1185">Reference proteome</keyword>
<name>A0ABQ9YLP2_9EUKA</name>
<evidence type="ECO:0000313" key="4">
    <source>
        <dbReference type="EMBL" id="KAK2964681.1"/>
    </source>
</evidence>
<reference evidence="4 5" key="1">
    <citation type="journal article" date="2022" name="bioRxiv">
        <title>Genomics of Preaxostyla Flagellates Illuminates Evolutionary Transitions and the Path Towards Mitochondrial Loss.</title>
        <authorList>
            <person name="Novak L.V.F."/>
            <person name="Treitli S.C."/>
            <person name="Pyrih J."/>
            <person name="Halakuc P."/>
            <person name="Pipaliya S.V."/>
            <person name="Vacek V."/>
            <person name="Brzon O."/>
            <person name="Soukal P."/>
            <person name="Eme L."/>
            <person name="Dacks J.B."/>
            <person name="Karnkowska A."/>
            <person name="Elias M."/>
            <person name="Hampl V."/>
        </authorList>
    </citation>
    <scope>NUCLEOTIDE SEQUENCE [LARGE SCALE GENOMIC DNA]</scope>
    <source>
        <strain evidence="4">NAU3</strain>
        <tissue evidence="4">Gut</tissue>
    </source>
</reference>
<comment type="similarity">
    <text evidence="1">Belongs to the SAPS family.</text>
</comment>
<accession>A0ABQ9YLP2</accession>
<evidence type="ECO:0000256" key="1">
    <source>
        <dbReference type="ARBA" id="ARBA00006180"/>
    </source>
</evidence>
<feature type="compositionally biased region" description="Acidic residues" evidence="3">
    <location>
        <begin position="569"/>
        <end position="613"/>
    </location>
</feature>
<evidence type="ECO:0000313" key="5">
    <source>
        <dbReference type="Proteomes" id="UP001281761"/>
    </source>
</evidence>
<gene>
    <name evidence="4" type="ORF">BLNAU_598</name>
</gene>
<keyword evidence="2" id="KW-0131">Cell cycle</keyword>
<dbReference type="Proteomes" id="UP001281761">
    <property type="component" value="Unassembled WGS sequence"/>
</dbReference>
<dbReference type="EMBL" id="JARBJD010000002">
    <property type="protein sequence ID" value="KAK2964681.1"/>
    <property type="molecule type" value="Genomic_DNA"/>
</dbReference>
<comment type="caution">
    <text evidence="4">The sequence shown here is derived from an EMBL/GenBank/DDBJ whole genome shotgun (WGS) entry which is preliminary data.</text>
</comment>
<dbReference type="PANTHER" id="PTHR12634">
    <property type="entry name" value="SIT4 YEAST -ASSOCIATING PROTEIN-RELATED"/>
    <property type="match status" value="1"/>
</dbReference>